<evidence type="ECO:0000313" key="8">
    <source>
        <dbReference type="EMBL" id="MFA0788928.1"/>
    </source>
</evidence>
<name>A0ABV4NIP7_9GAMM</name>
<evidence type="ECO:0000256" key="3">
    <source>
        <dbReference type="ARBA" id="ARBA00022679"/>
    </source>
</evidence>
<sequence length="396" mass="44560">MRPYVKAAERKVYLKVEVPRPDVVSRVLGDAPDRHAQLYCGFRTAITLATDNGVFGFEIAGLDYDVIQFFVEGSLKILEGRDGWLFLDNDTNQSVEQFCGELLLGRLERRAWSDYLDSLHDLAAEYHCAYAVLIAPAKEMVMSDYYPHLKGPTTPVEQVEKLARPDHKVVHPTERMRRSSEQMFRVCDTHWTHKGALCGLMAVLEVLGLDIASIETLFEKDNFKERLRGGDLGNKMFPRRSAREWMPSGISYRQWVRYDNHLPNMGRVLVTHKKNALVAAKCLIFGSSSSYTMLDYVARVFTDVIFVHSAGNIDATVVAKESPDFLIAQTNGRFVVRPPVVGYQLADEIAEKWSGLSEDSRVEVIGNQAHWLKSGLSESGARYHSLLLASSVPSNS</sequence>
<gene>
    <name evidence="8" type="ORF">ACCI51_00105</name>
</gene>
<accession>A0ABV4NIP7</accession>
<comment type="subcellular location">
    <subcellularLocation>
        <location evidence="1">Periplasm</location>
    </subcellularLocation>
</comment>
<keyword evidence="6" id="KW-0016">Alginate biosynthesis</keyword>
<dbReference type="Proteomes" id="UP001569414">
    <property type="component" value="Unassembled WGS sequence"/>
</dbReference>
<keyword evidence="4" id="KW-0732">Signal</keyword>
<evidence type="ECO:0000256" key="5">
    <source>
        <dbReference type="ARBA" id="ARBA00022764"/>
    </source>
</evidence>
<keyword evidence="3" id="KW-0808">Transferase</keyword>
<protein>
    <recommendedName>
        <fullName evidence="7">AlgX/AlgJ SGNH hydrolase-like domain-containing protein</fullName>
    </recommendedName>
</protein>
<evidence type="ECO:0000256" key="4">
    <source>
        <dbReference type="ARBA" id="ARBA00022729"/>
    </source>
</evidence>
<dbReference type="Pfam" id="PF16822">
    <property type="entry name" value="ALGX"/>
    <property type="match status" value="1"/>
</dbReference>
<comment type="caution">
    <text evidence="8">The sequence shown here is derived from an EMBL/GenBank/DDBJ whole genome shotgun (WGS) entry which is preliminary data.</text>
</comment>
<evidence type="ECO:0000256" key="1">
    <source>
        <dbReference type="ARBA" id="ARBA00004418"/>
    </source>
</evidence>
<dbReference type="EMBL" id="JBGMEL010000001">
    <property type="protein sequence ID" value="MFA0788928.1"/>
    <property type="molecule type" value="Genomic_DNA"/>
</dbReference>
<organism evidence="8 9">
    <name type="scientific">Microbulbifer echini</name>
    <dbReference type="NCBI Taxonomy" id="1529067"/>
    <lineage>
        <taxon>Bacteria</taxon>
        <taxon>Pseudomonadati</taxon>
        <taxon>Pseudomonadota</taxon>
        <taxon>Gammaproteobacteria</taxon>
        <taxon>Cellvibrionales</taxon>
        <taxon>Microbulbiferaceae</taxon>
        <taxon>Microbulbifer</taxon>
    </lineage>
</organism>
<evidence type="ECO:0000259" key="7">
    <source>
        <dbReference type="Pfam" id="PF16822"/>
    </source>
</evidence>
<proteinExistence type="predicted"/>
<feature type="domain" description="AlgX/AlgJ SGNH hydrolase-like" evidence="7">
    <location>
        <begin position="77"/>
        <end position="247"/>
    </location>
</feature>
<dbReference type="RefSeq" id="WP_371842162.1">
    <property type="nucleotide sequence ID" value="NZ_JBGMEL010000001.1"/>
</dbReference>
<keyword evidence="9" id="KW-1185">Reference proteome</keyword>
<dbReference type="InterPro" id="IPR031811">
    <property type="entry name" value="ALGX/ALGJ_SGNH-like"/>
</dbReference>
<keyword evidence="5" id="KW-0574">Periplasm</keyword>
<comment type="pathway">
    <text evidence="2">Glycan biosynthesis; alginate biosynthesis.</text>
</comment>
<reference evidence="8 9" key="1">
    <citation type="submission" date="2024-08" db="EMBL/GenBank/DDBJ databases">
        <authorList>
            <person name="Ishaq N."/>
        </authorList>
    </citation>
    <scope>NUCLEOTIDE SEQUENCE [LARGE SCALE GENOMIC DNA]</scope>
    <source>
        <strain evidence="8 9">JCM 30400</strain>
    </source>
</reference>
<evidence type="ECO:0000256" key="6">
    <source>
        <dbReference type="ARBA" id="ARBA00022841"/>
    </source>
</evidence>
<evidence type="ECO:0000256" key="2">
    <source>
        <dbReference type="ARBA" id="ARBA00005182"/>
    </source>
</evidence>
<evidence type="ECO:0000313" key="9">
    <source>
        <dbReference type="Proteomes" id="UP001569414"/>
    </source>
</evidence>